<dbReference type="InterPro" id="IPR011992">
    <property type="entry name" value="EF-hand-dom_pair"/>
</dbReference>
<dbReference type="GeneID" id="105219290"/>
<dbReference type="PROSITE" id="PS00018">
    <property type="entry name" value="EF_HAND_1"/>
    <property type="match status" value="1"/>
</dbReference>
<protein>
    <submittedName>
        <fullName evidence="6">Myosin regulatory light polypeptide 9</fullName>
    </submittedName>
</protein>
<dbReference type="PROSITE" id="PS50222">
    <property type="entry name" value="EF_HAND_2"/>
    <property type="match status" value="1"/>
</dbReference>
<feature type="region of interest" description="Disordered" evidence="3">
    <location>
        <begin position="1"/>
        <end position="35"/>
    </location>
</feature>
<dbReference type="GO" id="GO:0005509">
    <property type="term" value="F:calcium ion binding"/>
    <property type="evidence" value="ECO:0007669"/>
    <property type="project" value="InterPro"/>
</dbReference>
<reference evidence="6" key="1">
    <citation type="submission" date="2014-11" db="EMBL/GenBank/DDBJ databases">
        <authorList>
            <person name="Geib S."/>
        </authorList>
    </citation>
    <scope>NUCLEOTIDE SEQUENCE</scope>
</reference>
<dbReference type="GO" id="GO:0043226">
    <property type="term" value="C:organelle"/>
    <property type="evidence" value="ECO:0007669"/>
    <property type="project" value="UniProtKB-ARBA"/>
</dbReference>
<dbReference type="EMBL" id="GBXI01014388">
    <property type="protein sequence ID" value="JAC99903.1"/>
    <property type="molecule type" value="Transcribed_RNA"/>
</dbReference>
<evidence type="ECO:0000256" key="1">
    <source>
        <dbReference type="ARBA" id="ARBA00022737"/>
    </source>
</evidence>
<dbReference type="AlphaFoldDB" id="A0A0A1XCM6"/>
<evidence type="ECO:0000256" key="2">
    <source>
        <dbReference type="ARBA" id="ARBA00022837"/>
    </source>
</evidence>
<keyword evidence="1" id="KW-0677">Repeat</keyword>
<dbReference type="CDD" id="cd00051">
    <property type="entry name" value="EFh"/>
    <property type="match status" value="1"/>
</dbReference>
<keyword evidence="2" id="KW-0106">Calcium</keyword>
<dbReference type="EMBL" id="GBXI01005596">
    <property type="protein sequence ID" value="JAD08696.1"/>
    <property type="molecule type" value="Transcribed_RNA"/>
</dbReference>
<dbReference type="FunFam" id="1.10.238.10:FF:000178">
    <property type="entry name" value="Calmodulin-2 A"/>
    <property type="match status" value="1"/>
</dbReference>
<evidence type="ECO:0000259" key="4">
    <source>
        <dbReference type="PROSITE" id="PS50222"/>
    </source>
</evidence>
<dbReference type="OrthoDB" id="429467at2759"/>
<gene>
    <name evidence="6" type="primary">MYL9_1</name>
    <name evidence="5" type="synonym">MYL9_0</name>
    <name evidence="6" type="ORF">g.12318</name>
    <name evidence="5" type="ORF">g.12319</name>
</gene>
<dbReference type="InterPro" id="IPR050403">
    <property type="entry name" value="Myosin_RLC"/>
</dbReference>
<name>A0A0A1XCM6_ZEUCU</name>
<dbReference type="SMART" id="SM00054">
    <property type="entry name" value="EFh"/>
    <property type="match status" value="1"/>
</dbReference>
<dbReference type="InterPro" id="IPR018247">
    <property type="entry name" value="EF_Hand_1_Ca_BS"/>
</dbReference>
<reference evidence="6" key="2">
    <citation type="journal article" date="2015" name="Gigascience">
        <title>Reconstructing a comprehensive transcriptome assembly of a white-pupal translocated strain of the pest fruit fly Bactrocera cucurbitae.</title>
        <authorList>
            <person name="Sim S.B."/>
            <person name="Calla B."/>
            <person name="Hall B."/>
            <person name="DeRego T."/>
            <person name="Geib S.M."/>
        </authorList>
    </citation>
    <scope>NUCLEOTIDE SEQUENCE</scope>
</reference>
<dbReference type="InterPro" id="IPR002048">
    <property type="entry name" value="EF_hand_dom"/>
</dbReference>
<accession>A0A0A1XCM6</accession>
<sequence length="234" mass="26499">MGDPITFSVDEMEQRRRRASAARKASIVRPPSPPKVESEAMAAINEIFNPTYKKPVTKGNYRAPDEVAADDLEAMKDLDIRKLAELKEVFVLLDLDSDGLISKDDLRFTFTALGTDTPDELIEEMLKEAKDPLDYEAFIELMSHRTVELDPEDVLLEAWSKWDDYGTGKIEEKKIYEELTNYGDVMTTAEANEALKYAPIVKAKTLEEPTMIDYPAFCRILSGLRKGKPRATEE</sequence>
<dbReference type="SUPFAM" id="SSF47473">
    <property type="entry name" value="EF-hand"/>
    <property type="match status" value="1"/>
</dbReference>
<organism evidence="6">
    <name type="scientific">Zeugodacus cucurbitae</name>
    <name type="common">Melon fruit fly</name>
    <name type="synonym">Bactrocera cucurbitae</name>
    <dbReference type="NCBI Taxonomy" id="28588"/>
    <lineage>
        <taxon>Eukaryota</taxon>
        <taxon>Metazoa</taxon>
        <taxon>Ecdysozoa</taxon>
        <taxon>Arthropoda</taxon>
        <taxon>Hexapoda</taxon>
        <taxon>Insecta</taxon>
        <taxon>Pterygota</taxon>
        <taxon>Neoptera</taxon>
        <taxon>Endopterygota</taxon>
        <taxon>Diptera</taxon>
        <taxon>Brachycera</taxon>
        <taxon>Muscomorpha</taxon>
        <taxon>Tephritoidea</taxon>
        <taxon>Tephritidae</taxon>
        <taxon>Zeugodacus</taxon>
        <taxon>Zeugodacus</taxon>
    </lineage>
</organism>
<proteinExistence type="predicted"/>
<evidence type="ECO:0000313" key="5">
    <source>
        <dbReference type="EMBL" id="JAC99903.1"/>
    </source>
</evidence>
<evidence type="ECO:0000313" key="6">
    <source>
        <dbReference type="EMBL" id="JAD08696.1"/>
    </source>
</evidence>
<evidence type="ECO:0000256" key="3">
    <source>
        <dbReference type="SAM" id="MobiDB-lite"/>
    </source>
</evidence>
<dbReference type="PANTHER" id="PTHR23049">
    <property type="entry name" value="MYOSIN REGULATORY LIGHT CHAIN 2"/>
    <property type="match status" value="1"/>
</dbReference>
<feature type="domain" description="EF-hand" evidence="4">
    <location>
        <begin position="81"/>
        <end position="116"/>
    </location>
</feature>
<dbReference type="Gene3D" id="1.10.238.10">
    <property type="entry name" value="EF-hand"/>
    <property type="match status" value="2"/>
</dbReference>